<dbReference type="PANTHER" id="PTHR43479">
    <property type="entry name" value="ACREF/ENVCD OPERON REPRESSOR-RELATED"/>
    <property type="match status" value="1"/>
</dbReference>
<sequence>MATPPKSKDRRVQRTHQLLRQAAIDTMNEKGFTAMTIQDITDRANVNRGTFYAHYPDKYALLDELICDQFQALLKKNLPPEPCWNRQTLRLLVKVVLEHFEDEYRQCEPSEVVDPLIERATKDALANLLLTWLRQEQRAGAHFRVPIETIARVVSWSILGAAVHWYQEGIKLSAEQVADDILLIIVEGVARLAPDTKWE</sequence>
<proteinExistence type="predicted"/>
<dbReference type="GO" id="GO:0003677">
    <property type="term" value="F:DNA binding"/>
    <property type="evidence" value="ECO:0007669"/>
    <property type="project" value="UniProtKB-UniRule"/>
</dbReference>
<reference evidence="4" key="1">
    <citation type="submission" date="2020-10" db="EMBL/GenBank/DDBJ databases">
        <title>Taxonomic study of unclassified bacteria belonging to the class Ktedonobacteria.</title>
        <authorList>
            <person name="Yabe S."/>
            <person name="Wang C.M."/>
            <person name="Zheng Y."/>
            <person name="Sakai Y."/>
            <person name="Cavaletti L."/>
            <person name="Monciardini P."/>
            <person name="Donadio S."/>
        </authorList>
    </citation>
    <scope>NUCLEOTIDE SEQUENCE</scope>
    <source>
        <strain evidence="4">ID150040</strain>
    </source>
</reference>
<dbReference type="PANTHER" id="PTHR43479:SF7">
    <property type="entry name" value="TETR-FAMILY TRANSCRIPTIONAL REGULATOR"/>
    <property type="match status" value="1"/>
</dbReference>
<keyword evidence="5" id="KW-1185">Reference proteome</keyword>
<dbReference type="Pfam" id="PF00440">
    <property type="entry name" value="TetR_N"/>
    <property type="match status" value="1"/>
</dbReference>
<keyword evidence="1 2" id="KW-0238">DNA-binding</keyword>
<dbReference type="InterPro" id="IPR050624">
    <property type="entry name" value="HTH-type_Tx_Regulator"/>
</dbReference>
<organism evidence="4 5">
    <name type="scientific">Reticulibacter mediterranei</name>
    <dbReference type="NCBI Taxonomy" id="2778369"/>
    <lineage>
        <taxon>Bacteria</taxon>
        <taxon>Bacillati</taxon>
        <taxon>Chloroflexota</taxon>
        <taxon>Ktedonobacteria</taxon>
        <taxon>Ktedonobacterales</taxon>
        <taxon>Reticulibacteraceae</taxon>
        <taxon>Reticulibacter</taxon>
    </lineage>
</organism>
<gene>
    <name evidence="4" type="ORF">KSF_080300</name>
</gene>
<evidence type="ECO:0000256" key="1">
    <source>
        <dbReference type="ARBA" id="ARBA00023125"/>
    </source>
</evidence>
<dbReference type="PROSITE" id="PS50977">
    <property type="entry name" value="HTH_TETR_2"/>
    <property type="match status" value="1"/>
</dbReference>
<feature type="domain" description="HTH tetR-type" evidence="3">
    <location>
        <begin position="13"/>
        <end position="73"/>
    </location>
</feature>
<evidence type="ECO:0000313" key="4">
    <source>
        <dbReference type="EMBL" id="GHO97982.1"/>
    </source>
</evidence>
<evidence type="ECO:0000313" key="5">
    <source>
        <dbReference type="Proteomes" id="UP000597444"/>
    </source>
</evidence>
<feature type="DNA-binding region" description="H-T-H motif" evidence="2">
    <location>
        <begin position="36"/>
        <end position="55"/>
    </location>
</feature>
<dbReference type="Proteomes" id="UP000597444">
    <property type="component" value="Unassembled WGS sequence"/>
</dbReference>
<name>A0A8J3N882_9CHLR</name>
<evidence type="ECO:0000259" key="3">
    <source>
        <dbReference type="PROSITE" id="PS50977"/>
    </source>
</evidence>
<comment type="caution">
    <text evidence="4">The sequence shown here is derived from an EMBL/GenBank/DDBJ whole genome shotgun (WGS) entry which is preliminary data.</text>
</comment>
<accession>A0A8J3N882</accession>
<dbReference type="SUPFAM" id="SSF46689">
    <property type="entry name" value="Homeodomain-like"/>
    <property type="match status" value="1"/>
</dbReference>
<dbReference type="InterPro" id="IPR009057">
    <property type="entry name" value="Homeodomain-like_sf"/>
</dbReference>
<dbReference type="PRINTS" id="PR00455">
    <property type="entry name" value="HTHTETR"/>
</dbReference>
<protein>
    <submittedName>
        <fullName evidence="4">TetR family transcriptional regulator</fullName>
    </submittedName>
</protein>
<dbReference type="InterPro" id="IPR001647">
    <property type="entry name" value="HTH_TetR"/>
</dbReference>
<dbReference type="RefSeq" id="WP_220208756.1">
    <property type="nucleotide sequence ID" value="NZ_BNJK01000002.1"/>
</dbReference>
<evidence type="ECO:0000256" key="2">
    <source>
        <dbReference type="PROSITE-ProRule" id="PRU00335"/>
    </source>
</evidence>
<dbReference type="EMBL" id="BNJK01000002">
    <property type="protein sequence ID" value="GHO97982.1"/>
    <property type="molecule type" value="Genomic_DNA"/>
</dbReference>
<dbReference type="AlphaFoldDB" id="A0A8J3N882"/>
<dbReference type="Gene3D" id="1.10.357.10">
    <property type="entry name" value="Tetracycline Repressor, domain 2"/>
    <property type="match status" value="1"/>
</dbReference>